<reference evidence="2 3" key="1">
    <citation type="submission" date="2016-10" db="EMBL/GenBank/DDBJ databases">
        <authorList>
            <person name="de Groot N.N."/>
        </authorList>
    </citation>
    <scope>NUCLEOTIDE SEQUENCE [LARGE SCALE GENOMIC DNA]</scope>
    <source>
        <strain evidence="2 3">BS3662</strain>
    </source>
</reference>
<gene>
    <name evidence="2" type="ORF">SAMN04490194_1528</name>
</gene>
<name>A0A1H5HA49_9PSED</name>
<accession>A0A1H5HA49</accession>
<evidence type="ECO:0000256" key="1">
    <source>
        <dbReference type="SAM" id="MobiDB-lite"/>
    </source>
</evidence>
<dbReference type="AlphaFoldDB" id="A0A1H5HA49"/>
<protein>
    <submittedName>
        <fullName evidence="2">Uncharacterized protein</fullName>
    </submittedName>
</protein>
<organism evidence="2 3">
    <name type="scientific">Pseudomonas migulae</name>
    <dbReference type="NCBI Taxonomy" id="78543"/>
    <lineage>
        <taxon>Bacteria</taxon>
        <taxon>Pseudomonadati</taxon>
        <taxon>Pseudomonadota</taxon>
        <taxon>Gammaproteobacteria</taxon>
        <taxon>Pseudomonadales</taxon>
        <taxon>Pseudomonadaceae</taxon>
        <taxon>Pseudomonas</taxon>
    </lineage>
</organism>
<evidence type="ECO:0000313" key="2">
    <source>
        <dbReference type="EMBL" id="SEE24790.1"/>
    </source>
</evidence>
<proteinExistence type="predicted"/>
<feature type="region of interest" description="Disordered" evidence="1">
    <location>
        <begin position="502"/>
        <end position="523"/>
    </location>
</feature>
<dbReference type="Proteomes" id="UP000198985">
    <property type="component" value="Unassembled WGS sequence"/>
</dbReference>
<evidence type="ECO:0000313" key="3">
    <source>
        <dbReference type="Proteomes" id="UP000198985"/>
    </source>
</evidence>
<sequence length="633" mass="72702">MTKNERENYHLDVTRLSIDELLVELSQRPTECIILQCTSNRRIDIGSLCYLERDYKTKKIPKPVGTRSLSIIRSALIREWCVENISRCKTESSGETLFTNAEEFANFANWCDDGEHSDFHSGEQQYKNALDAYTQHLVISMQSENGIQTLRGNRLQSAAIKNATLFFPNSTINFLNDLPIIFHSAGDKTKGEKTITPSEQEMGEYLASCQYMFDGLTDFVLKGLPFPHRMPYRDIEALLLPTEYPISTAAIIANCSKAQNSIAWNYLSGTLRTLNECNVLYPKMPHYVIRAFVEARKNLQKSNDNLRAPKRLWIGNIAQMAFIPLFVANSAINESQLRKLTWSADYEITNSENAGFVVIKGRAGDLEQSFEVKKTFIKHFKKYLKLREYLCGDKTRNLLFLRFTWSKLLESPIATAPVEYFNVRMRFFIDPEFRGLTYRQLRKYKPVYLLSKKYSVSVVAAMIQSSGETTLKYYAEAEEKTAIDEISATLSFIIAILEKESSTDTPSGSCGGGTSSEVETPPDQYEPNCRNFVGCIYCKEFRLHVDEETIRKILSMRYVTAERLNSCSDMDQFQALHGKALERIDTLISDLIKVKPEAKPMIDRIRNEIEQYCMLSPYWEMLYHRLLKLKVIK</sequence>
<dbReference type="EMBL" id="FNTY01000002">
    <property type="protein sequence ID" value="SEE24790.1"/>
    <property type="molecule type" value="Genomic_DNA"/>
</dbReference>
<dbReference type="RefSeq" id="WP_084323373.1">
    <property type="nucleotide sequence ID" value="NZ_FNTY01000002.1"/>
</dbReference>